<dbReference type="AlphaFoldDB" id="A0A3B9INB9"/>
<reference evidence="2 3" key="1">
    <citation type="journal article" date="2018" name="Nat. Biotechnol.">
        <title>A standardized bacterial taxonomy based on genome phylogeny substantially revises the tree of life.</title>
        <authorList>
            <person name="Parks D.H."/>
            <person name="Chuvochina M."/>
            <person name="Waite D.W."/>
            <person name="Rinke C."/>
            <person name="Skarshewski A."/>
            <person name="Chaumeil P.A."/>
            <person name="Hugenholtz P."/>
        </authorList>
    </citation>
    <scope>NUCLEOTIDE SEQUENCE [LARGE SCALE GENOMIC DNA]</scope>
    <source>
        <strain evidence="2">UBA8739</strain>
    </source>
</reference>
<sequence length="319" mass="35596">MVRPMIPLSPADDAAPETSAGTDTRDDALDTLRDWMVSGLGCVAGRREFLRNRYYIAPVATPDDVRRAFTGFVEALEARRTVAGLFVATRPDGGMLPPEPVATAIRRMADLMSVLTTRPPEVLVDGGQLNRAIELTCPVTNRRLLFDDFDAVAFCPAAADPGDPLYDPMMAAPVICANLNSDVYAFSMFTRDLCLQAHDCEVFEIADHRTRRALFARASELWQRFAERTVRNYVSITDTGLCPTYLDTDRHHWYASHQDPAFAEMRKELYRHDMPVLYTGRILRRWIAWFEGGDAAEEAHFEPSALTPAGCPVHGVGRS</sequence>
<comment type="caution">
    <text evidence="2">The sequence shown here is derived from an EMBL/GenBank/DDBJ whole genome shotgun (WGS) entry which is preliminary data.</text>
</comment>
<evidence type="ECO:0000313" key="2">
    <source>
        <dbReference type="EMBL" id="HAE48793.1"/>
    </source>
</evidence>
<dbReference type="Proteomes" id="UP000257706">
    <property type="component" value="Unassembled WGS sequence"/>
</dbReference>
<feature type="region of interest" description="Disordered" evidence="1">
    <location>
        <begin position="1"/>
        <end position="26"/>
    </location>
</feature>
<evidence type="ECO:0000313" key="3">
    <source>
        <dbReference type="Proteomes" id="UP000257706"/>
    </source>
</evidence>
<dbReference type="EMBL" id="DMAI01000245">
    <property type="protein sequence ID" value="HAE48793.1"/>
    <property type="molecule type" value="Genomic_DNA"/>
</dbReference>
<accession>A0A3B9INB9</accession>
<name>A0A3B9INB9_9PROT</name>
<proteinExistence type="predicted"/>
<protein>
    <submittedName>
        <fullName evidence="2">Uncharacterized protein</fullName>
    </submittedName>
</protein>
<gene>
    <name evidence="2" type="ORF">DCK97_15365</name>
</gene>
<evidence type="ECO:0000256" key="1">
    <source>
        <dbReference type="SAM" id="MobiDB-lite"/>
    </source>
</evidence>
<organism evidence="2 3">
    <name type="scientific">Tistrella mobilis</name>
    <dbReference type="NCBI Taxonomy" id="171437"/>
    <lineage>
        <taxon>Bacteria</taxon>
        <taxon>Pseudomonadati</taxon>
        <taxon>Pseudomonadota</taxon>
        <taxon>Alphaproteobacteria</taxon>
        <taxon>Geminicoccales</taxon>
        <taxon>Geminicoccaceae</taxon>
        <taxon>Tistrella</taxon>
    </lineage>
</organism>